<name>A0ABV7TLH0_9RHOB</name>
<dbReference type="EMBL" id="JBHRXI010000016">
    <property type="protein sequence ID" value="MFC3615283.1"/>
    <property type="molecule type" value="Genomic_DNA"/>
</dbReference>
<comment type="caution">
    <text evidence="5">The sequence shown here is derived from an EMBL/GenBank/DDBJ whole genome shotgun (WGS) entry which is preliminary data.</text>
</comment>
<dbReference type="SMART" id="SM00418">
    <property type="entry name" value="HTH_ARSR"/>
    <property type="match status" value="1"/>
</dbReference>
<organism evidence="5 6">
    <name type="scientific">Lutimaribacter marinistellae</name>
    <dbReference type="NCBI Taxonomy" id="1820329"/>
    <lineage>
        <taxon>Bacteria</taxon>
        <taxon>Pseudomonadati</taxon>
        <taxon>Pseudomonadota</taxon>
        <taxon>Alphaproteobacteria</taxon>
        <taxon>Rhodobacterales</taxon>
        <taxon>Roseobacteraceae</taxon>
        <taxon>Lutimaribacter</taxon>
    </lineage>
</organism>
<evidence type="ECO:0000259" key="4">
    <source>
        <dbReference type="PROSITE" id="PS50987"/>
    </source>
</evidence>
<dbReference type="PANTHER" id="PTHR43132">
    <property type="entry name" value="ARSENICAL RESISTANCE OPERON REPRESSOR ARSR-RELATED"/>
    <property type="match status" value="1"/>
</dbReference>
<keyword evidence="1" id="KW-0805">Transcription regulation</keyword>
<dbReference type="Proteomes" id="UP001595629">
    <property type="component" value="Unassembled WGS sequence"/>
</dbReference>
<dbReference type="PANTHER" id="PTHR43132:SF2">
    <property type="entry name" value="ARSENICAL RESISTANCE OPERON REPRESSOR ARSR-RELATED"/>
    <property type="match status" value="1"/>
</dbReference>
<dbReference type="CDD" id="cd00090">
    <property type="entry name" value="HTH_ARSR"/>
    <property type="match status" value="1"/>
</dbReference>
<dbReference type="InterPro" id="IPR036388">
    <property type="entry name" value="WH-like_DNA-bd_sf"/>
</dbReference>
<gene>
    <name evidence="5" type="ORF">ACFORG_16090</name>
</gene>
<dbReference type="RefSeq" id="WP_386736537.1">
    <property type="nucleotide sequence ID" value="NZ_JBHRXI010000016.1"/>
</dbReference>
<accession>A0ABV7TLH0</accession>
<dbReference type="InterPro" id="IPR001845">
    <property type="entry name" value="HTH_ArsR_DNA-bd_dom"/>
</dbReference>
<evidence type="ECO:0000256" key="3">
    <source>
        <dbReference type="ARBA" id="ARBA00023163"/>
    </source>
</evidence>
<dbReference type="Gene3D" id="1.10.10.10">
    <property type="entry name" value="Winged helix-like DNA-binding domain superfamily/Winged helix DNA-binding domain"/>
    <property type="match status" value="1"/>
</dbReference>
<evidence type="ECO:0000313" key="6">
    <source>
        <dbReference type="Proteomes" id="UP001595629"/>
    </source>
</evidence>
<keyword evidence="2" id="KW-0238">DNA-binding</keyword>
<sequence length="110" mass="11852">MDQDTAIDAFAALAHPTRLSVFKLLVQHAPDGVPALTIAERLDAKPSTLSGHLSVLKRAGLLTSTRHQREIRYAARLEAVNSLVGFLLSDCCGGKVQNCKDILTLLDAET</sequence>
<evidence type="ECO:0000256" key="2">
    <source>
        <dbReference type="ARBA" id="ARBA00023125"/>
    </source>
</evidence>
<reference evidence="6" key="1">
    <citation type="journal article" date="2019" name="Int. J. Syst. Evol. Microbiol.">
        <title>The Global Catalogue of Microorganisms (GCM) 10K type strain sequencing project: providing services to taxonomists for standard genome sequencing and annotation.</title>
        <authorList>
            <consortium name="The Broad Institute Genomics Platform"/>
            <consortium name="The Broad Institute Genome Sequencing Center for Infectious Disease"/>
            <person name="Wu L."/>
            <person name="Ma J."/>
        </authorList>
    </citation>
    <scope>NUCLEOTIDE SEQUENCE [LARGE SCALE GENOMIC DNA]</scope>
    <source>
        <strain evidence="6">KCTC 42911</strain>
    </source>
</reference>
<keyword evidence="3" id="KW-0804">Transcription</keyword>
<protein>
    <submittedName>
        <fullName evidence="5">ArsR/SmtB family transcription factor</fullName>
    </submittedName>
</protein>
<evidence type="ECO:0000256" key="1">
    <source>
        <dbReference type="ARBA" id="ARBA00023015"/>
    </source>
</evidence>
<proteinExistence type="predicted"/>
<dbReference type="SUPFAM" id="SSF46785">
    <property type="entry name" value="Winged helix' DNA-binding domain"/>
    <property type="match status" value="1"/>
</dbReference>
<dbReference type="Pfam" id="PF12840">
    <property type="entry name" value="HTH_20"/>
    <property type="match status" value="1"/>
</dbReference>
<evidence type="ECO:0000313" key="5">
    <source>
        <dbReference type="EMBL" id="MFC3615283.1"/>
    </source>
</evidence>
<feature type="domain" description="HTH arsR-type" evidence="4">
    <location>
        <begin position="1"/>
        <end position="95"/>
    </location>
</feature>
<keyword evidence="6" id="KW-1185">Reference proteome</keyword>
<dbReference type="InterPro" id="IPR036390">
    <property type="entry name" value="WH_DNA-bd_sf"/>
</dbReference>
<dbReference type="PRINTS" id="PR00778">
    <property type="entry name" value="HTHARSR"/>
</dbReference>
<dbReference type="InterPro" id="IPR051011">
    <property type="entry name" value="Metal_resp_trans_reg"/>
</dbReference>
<dbReference type="NCBIfam" id="NF033788">
    <property type="entry name" value="HTH_metalloreg"/>
    <property type="match status" value="1"/>
</dbReference>
<dbReference type="InterPro" id="IPR011991">
    <property type="entry name" value="ArsR-like_HTH"/>
</dbReference>
<dbReference type="PROSITE" id="PS50987">
    <property type="entry name" value="HTH_ARSR_2"/>
    <property type="match status" value="1"/>
</dbReference>